<comment type="caution">
    <text evidence="2">The sequence shown here is derived from an EMBL/GenBank/DDBJ whole genome shotgun (WGS) entry which is preliminary data.</text>
</comment>
<dbReference type="InterPro" id="IPR044563">
    <property type="entry name" value="Sgt1-like"/>
</dbReference>
<evidence type="ECO:0000259" key="1">
    <source>
        <dbReference type="PROSITE" id="PS51203"/>
    </source>
</evidence>
<evidence type="ECO:0000313" key="2">
    <source>
        <dbReference type="EMBL" id="KAK1938320.1"/>
    </source>
</evidence>
<organism evidence="2 3">
    <name type="scientific">Babesia divergens</name>
    <dbReference type="NCBI Taxonomy" id="32595"/>
    <lineage>
        <taxon>Eukaryota</taxon>
        <taxon>Sar</taxon>
        <taxon>Alveolata</taxon>
        <taxon>Apicomplexa</taxon>
        <taxon>Aconoidasida</taxon>
        <taxon>Piroplasmida</taxon>
        <taxon>Babesiidae</taxon>
        <taxon>Babesia</taxon>
    </lineage>
</organism>
<accession>A0AAD9GGS0</accession>
<dbReference type="PANTHER" id="PTHR45862">
    <property type="entry name" value="PROTEIN SGT1 HOMOLOG"/>
    <property type="match status" value="1"/>
</dbReference>
<evidence type="ECO:0000313" key="3">
    <source>
        <dbReference type="Proteomes" id="UP001195914"/>
    </source>
</evidence>
<protein>
    <recommendedName>
        <fullName evidence="1">CS domain-containing protein</fullName>
    </recommendedName>
</protein>
<dbReference type="Pfam" id="PF05002">
    <property type="entry name" value="SGS"/>
    <property type="match status" value="1"/>
</dbReference>
<dbReference type="EMBL" id="JAHBMH010000024">
    <property type="protein sequence ID" value="KAK1938320.1"/>
    <property type="molecule type" value="Genomic_DNA"/>
</dbReference>
<dbReference type="SUPFAM" id="SSF49764">
    <property type="entry name" value="HSP20-like chaperones"/>
    <property type="match status" value="1"/>
</dbReference>
<dbReference type="Proteomes" id="UP001195914">
    <property type="component" value="Unassembled WGS sequence"/>
</dbReference>
<reference evidence="2" key="1">
    <citation type="journal article" date="2014" name="Nucleic Acids Res.">
        <title>The evolutionary dynamics of variant antigen genes in Babesia reveal a history of genomic innovation underlying host-parasite interaction.</title>
        <authorList>
            <person name="Jackson A.P."/>
            <person name="Otto T.D."/>
            <person name="Darby A."/>
            <person name="Ramaprasad A."/>
            <person name="Xia D."/>
            <person name="Echaide I.E."/>
            <person name="Farber M."/>
            <person name="Gahlot S."/>
            <person name="Gamble J."/>
            <person name="Gupta D."/>
            <person name="Gupta Y."/>
            <person name="Jackson L."/>
            <person name="Malandrin L."/>
            <person name="Malas T.B."/>
            <person name="Moussa E."/>
            <person name="Nair M."/>
            <person name="Reid A.J."/>
            <person name="Sanders M."/>
            <person name="Sharma J."/>
            <person name="Tracey A."/>
            <person name="Quail M.A."/>
            <person name="Weir W."/>
            <person name="Wastling J.M."/>
            <person name="Hall N."/>
            <person name="Willadsen P."/>
            <person name="Lingelbach K."/>
            <person name="Shiels B."/>
            <person name="Tait A."/>
            <person name="Berriman M."/>
            <person name="Allred D.R."/>
            <person name="Pain A."/>
        </authorList>
    </citation>
    <scope>NUCLEOTIDE SEQUENCE</scope>
    <source>
        <strain evidence="2">1802A</strain>
    </source>
</reference>
<reference evidence="2" key="2">
    <citation type="submission" date="2021-05" db="EMBL/GenBank/DDBJ databases">
        <authorList>
            <person name="Pain A."/>
        </authorList>
    </citation>
    <scope>NUCLEOTIDE SEQUENCE</scope>
    <source>
        <strain evidence="2">1802A</strain>
    </source>
</reference>
<sequence>MSVDWYQDDTTVSIVLYEAAVQPSSLRVVWSTNVLTISYVTNKGDESSDVPGGSPNAMSQSLELHLSSSIMDPTSPGSGYKLLCSKKKVEMQFRKATSGRWATLEVPKIPMHPTISSYSKFVRLLQDIYAKGDENTKRAMMKSFVGRLMVPYCPQTGTK</sequence>
<gene>
    <name evidence="2" type="ORF">X943_000135</name>
</gene>
<keyword evidence="3" id="KW-1185">Reference proteome</keyword>
<feature type="domain" description="CS" evidence="1">
    <location>
        <begin position="1"/>
        <end position="105"/>
    </location>
</feature>
<dbReference type="PROSITE" id="PS51203">
    <property type="entry name" value="CS"/>
    <property type="match status" value="1"/>
</dbReference>
<name>A0AAD9GGS0_BABDI</name>
<dbReference type="AlphaFoldDB" id="A0AAD9GGS0"/>
<dbReference type="GO" id="GO:0051087">
    <property type="term" value="F:protein-folding chaperone binding"/>
    <property type="evidence" value="ECO:0007669"/>
    <property type="project" value="InterPro"/>
</dbReference>
<dbReference type="InterPro" id="IPR007699">
    <property type="entry name" value="SGS_dom"/>
</dbReference>
<dbReference type="Gene3D" id="2.60.40.790">
    <property type="match status" value="1"/>
</dbReference>
<dbReference type="InterPro" id="IPR008978">
    <property type="entry name" value="HSP20-like_chaperone"/>
</dbReference>
<proteinExistence type="predicted"/>
<dbReference type="InterPro" id="IPR007052">
    <property type="entry name" value="CS_dom"/>
</dbReference>